<gene>
    <name evidence="3" type="ORF">PCASD_18642</name>
</gene>
<dbReference type="AlphaFoldDB" id="A0A2N5UF29"/>
<feature type="domain" description="SET" evidence="2">
    <location>
        <begin position="153"/>
        <end position="303"/>
    </location>
</feature>
<feature type="signal peptide" evidence="1">
    <location>
        <begin position="1"/>
        <end position="19"/>
    </location>
</feature>
<comment type="caution">
    <text evidence="3">The sequence shown here is derived from an EMBL/GenBank/DDBJ whole genome shotgun (WGS) entry which is preliminary data.</text>
</comment>
<keyword evidence="1" id="KW-0732">Signal</keyword>
<name>A0A2N5UF29_9BASI</name>
<accession>A0A2N5UF29</accession>
<evidence type="ECO:0000313" key="3">
    <source>
        <dbReference type="EMBL" id="PLW36337.1"/>
    </source>
</evidence>
<dbReference type="SUPFAM" id="SSF82199">
    <property type="entry name" value="SET domain"/>
    <property type="match status" value="1"/>
</dbReference>
<sequence length="456" mass="50995">MLSIAFVFISLGMVAPSIGFSDISSINSLLLSPPQNPAFVGLTTPENVTMSNSCTEAVHSPFFQSSVSDSPVYKYDKVATAGPGIPFGHGFFQHSCHQNPNDQEFQDESEPFCLFLNPTINQGSGLVIVAKVSTLHESLEGQLHLKDQAEKNDAFTVVKMEDKGGMGAIASRRLEPGELVINSQATLLISVEDETFDRPDWQHIRKLAVDLLPLKTRAQVARLFGTGETQEAWISSAIEMNSFEISLGQNNDIPFFAVFLTPSRLNHDCRPNTAFHVDNESLEIHMHALRVIQPGEEMTISYRDMSQIREKRQEDISHYGFKCSCAHCRMSDAQAAESDRRLVKLDVLSRQLLDWDRTADKVMLDEAEELLELYLLEKLENNMADGYTIAAVTYNSFGHAHRARRYATQALASGVTYFGANWEEAEPLRELADTPEQHWSYRARVPESSSNFQLQG</sequence>
<organism evidence="3 4">
    <name type="scientific">Puccinia coronata f. sp. avenae</name>
    <dbReference type="NCBI Taxonomy" id="200324"/>
    <lineage>
        <taxon>Eukaryota</taxon>
        <taxon>Fungi</taxon>
        <taxon>Dikarya</taxon>
        <taxon>Basidiomycota</taxon>
        <taxon>Pucciniomycotina</taxon>
        <taxon>Pucciniomycetes</taxon>
        <taxon>Pucciniales</taxon>
        <taxon>Pucciniaceae</taxon>
        <taxon>Puccinia</taxon>
    </lineage>
</organism>
<dbReference type="Proteomes" id="UP000235392">
    <property type="component" value="Unassembled WGS sequence"/>
</dbReference>
<evidence type="ECO:0000256" key="1">
    <source>
        <dbReference type="SAM" id="SignalP"/>
    </source>
</evidence>
<dbReference type="InterPro" id="IPR001214">
    <property type="entry name" value="SET_dom"/>
</dbReference>
<dbReference type="PANTHER" id="PTHR47332">
    <property type="entry name" value="SET DOMAIN-CONTAINING PROTEIN 5"/>
    <property type="match status" value="1"/>
</dbReference>
<dbReference type="InterPro" id="IPR046341">
    <property type="entry name" value="SET_dom_sf"/>
</dbReference>
<dbReference type="Gene3D" id="2.170.270.10">
    <property type="entry name" value="SET domain"/>
    <property type="match status" value="1"/>
</dbReference>
<dbReference type="Pfam" id="PF00856">
    <property type="entry name" value="SET"/>
    <property type="match status" value="1"/>
</dbReference>
<feature type="chain" id="PRO_5015002015" description="SET domain-containing protein" evidence="1">
    <location>
        <begin position="20"/>
        <end position="456"/>
    </location>
</feature>
<evidence type="ECO:0000313" key="4">
    <source>
        <dbReference type="Proteomes" id="UP000235392"/>
    </source>
</evidence>
<evidence type="ECO:0000259" key="2">
    <source>
        <dbReference type="PROSITE" id="PS50280"/>
    </source>
</evidence>
<proteinExistence type="predicted"/>
<dbReference type="CDD" id="cd20071">
    <property type="entry name" value="SET_SMYD"/>
    <property type="match status" value="1"/>
</dbReference>
<reference evidence="3 4" key="1">
    <citation type="submission" date="2017-11" db="EMBL/GenBank/DDBJ databases">
        <title>De novo assembly and phasing of dikaryotic genomes from two isolates of Puccinia coronata f. sp. avenae, the causal agent of oat crown rust.</title>
        <authorList>
            <person name="Miller M.E."/>
            <person name="Zhang Y."/>
            <person name="Omidvar V."/>
            <person name="Sperschneider J."/>
            <person name="Schwessinger B."/>
            <person name="Raley C."/>
            <person name="Palmer J.M."/>
            <person name="Garnica D."/>
            <person name="Upadhyaya N."/>
            <person name="Rathjen J."/>
            <person name="Taylor J.M."/>
            <person name="Park R.F."/>
            <person name="Dodds P.N."/>
            <person name="Hirsch C.D."/>
            <person name="Kianian S.F."/>
            <person name="Figueroa M."/>
        </authorList>
    </citation>
    <scope>NUCLEOTIDE SEQUENCE [LARGE SCALE GENOMIC DNA]</scope>
    <source>
        <strain evidence="3">12SD80</strain>
    </source>
</reference>
<dbReference type="PANTHER" id="PTHR47332:SF6">
    <property type="entry name" value="SET DOMAIN-CONTAINING PROTEIN"/>
    <property type="match status" value="1"/>
</dbReference>
<dbReference type="PROSITE" id="PS50280">
    <property type="entry name" value="SET"/>
    <property type="match status" value="1"/>
</dbReference>
<dbReference type="InterPro" id="IPR053185">
    <property type="entry name" value="SET_domain_protein"/>
</dbReference>
<protein>
    <recommendedName>
        <fullName evidence="2">SET domain-containing protein</fullName>
    </recommendedName>
</protein>
<dbReference type="EMBL" id="PGCI01000161">
    <property type="protein sequence ID" value="PLW36337.1"/>
    <property type="molecule type" value="Genomic_DNA"/>
</dbReference>